<dbReference type="Pfam" id="PF00998">
    <property type="entry name" value="RdRP_3"/>
    <property type="match status" value="1"/>
</dbReference>
<keyword evidence="4 6" id="KW-0696">RNA-directed RNA polymerase</keyword>
<sequence>MVRVSGVSPPVDLIGFNNTINTLERAVKERVFYVKDRSGAFVEPPRPVGQHFSTVMSSVLGQLSKFLPRTAPLSRREFVDSFRGRKRKIYAAASEDLLRKDFSPKDAEVKVFVKYEKTDKTRKTDPVPRVISPRSPRYNVEVGRFLRPLEERVFRAIGKMFGHPTVIKGMNSQRSGTVLREKWEKFGRPVAIGLDASRFDQHVSVDALCFEHDVYNRCFPRRRHRDRLSYLLRMQLRNVCRGYTADGKLRYTTNGVRMSGDMNTSLGNCILVCCMIRAYALDRGVNLQLANNGDDCVVFMEQRDQAKFMDGLDGWFLRMGFNMAVEDPCYQFEEVEFCQTHPVCVGGNNFIMVRHPKWAVAKDTCCVHNYITPKSFKGWLHAVGTGGMAMTGGIPVFQEFYSAYLRAGEFNPNIESGLSWGVRTLAKDMTRGYCEVLPEVRASFYWAFGVTPDEQLVIEDFYRGVEIGCLPVGQLTYQSPLPL</sequence>
<keyword evidence="2 4" id="KW-0548">Nucleotidyltransferase</keyword>
<reference evidence="6" key="1">
    <citation type="submission" date="2019-05" db="EMBL/GenBank/DDBJ databases">
        <title>Metatranscriptomic reconstruction reveals RNA viruses with the potential to shape carbon cycling in soil.</title>
        <authorList>
            <person name="Starr E.P."/>
            <person name="Nuccio E."/>
            <person name="Pett-Ridge J."/>
            <person name="Banfield J.F."/>
            <person name="Firestone M.K."/>
        </authorList>
    </citation>
    <scope>NUCLEOTIDE SEQUENCE</scope>
    <source>
        <strain evidence="6">H1_Bulk_29_scaffold_99</strain>
    </source>
</reference>
<proteinExistence type="predicted"/>
<evidence type="ECO:0000259" key="5">
    <source>
        <dbReference type="PROSITE" id="PS50507"/>
    </source>
</evidence>
<dbReference type="GO" id="GO:0039694">
    <property type="term" value="P:viral RNA genome replication"/>
    <property type="evidence" value="ECO:0007669"/>
    <property type="project" value="InterPro"/>
</dbReference>
<dbReference type="PROSITE" id="PS50507">
    <property type="entry name" value="RDRP_SSRNA_POS"/>
    <property type="match status" value="1"/>
</dbReference>
<comment type="catalytic activity">
    <reaction evidence="4">
        <text>RNA(n) + a ribonucleoside 5'-triphosphate = RNA(n+1) + diphosphate</text>
        <dbReference type="Rhea" id="RHEA:21248"/>
        <dbReference type="Rhea" id="RHEA-COMP:14527"/>
        <dbReference type="Rhea" id="RHEA-COMP:17342"/>
        <dbReference type="ChEBI" id="CHEBI:33019"/>
        <dbReference type="ChEBI" id="CHEBI:61557"/>
        <dbReference type="ChEBI" id="CHEBI:140395"/>
        <dbReference type="EC" id="2.7.7.48"/>
    </reaction>
</comment>
<name>A0A514D1D6_9VIRU</name>
<dbReference type="EMBL" id="MN033367">
    <property type="protein sequence ID" value="QDH87438.1"/>
    <property type="molecule type" value="Genomic_DNA"/>
</dbReference>
<dbReference type="CDD" id="cd23206">
    <property type="entry name" value="Tombusviridae_RdRp"/>
    <property type="match status" value="1"/>
</dbReference>
<dbReference type="EC" id="2.7.7.48" evidence="4"/>
<dbReference type="SUPFAM" id="SSF56672">
    <property type="entry name" value="DNA/RNA polymerases"/>
    <property type="match status" value="1"/>
</dbReference>
<accession>A0A514D1D6</accession>
<evidence type="ECO:0000256" key="3">
    <source>
        <dbReference type="ARBA" id="ARBA00022953"/>
    </source>
</evidence>
<keyword evidence="1 4" id="KW-0808">Transferase</keyword>
<evidence type="ECO:0000256" key="4">
    <source>
        <dbReference type="RuleBase" id="RU363062"/>
    </source>
</evidence>
<dbReference type="InterPro" id="IPR043128">
    <property type="entry name" value="Rev_trsase/Diguanyl_cyclase"/>
</dbReference>
<organism evidence="6">
    <name type="scientific">Riboviria sp</name>
    <dbReference type="NCBI Taxonomy" id="2585031"/>
    <lineage>
        <taxon>Viruses</taxon>
        <taxon>Riboviria</taxon>
    </lineage>
</organism>
<dbReference type="InterPro" id="IPR002166">
    <property type="entry name" value="RNA_pol_HCV"/>
</dbReference>
<evidence type="ECO:0000256" key="1">
    <source>
        <dbReference type="ARBA" id="ARBA00022679"/>
    </source>
</evidence>
<keyword evidence="3 4" id="KW-0693">Viral RNA replication</keyword>
<gene>
    <name evidence="6" type="ORF">H1Bulk2999_000002</name>
</gene>
<dbReference type="Gene3D" id="3.30.70.270">
    <property type="match status" value="1"/>
</dbReference>
<dbReference type="InterPro" id="IPR007094">
    <property type="entry name" value="RNA-dir_pol_PSvirus"/>
</dbReference>
<dbReference type="InterPro" id="IPR043502">
    <property type="entry name" value="DNA/RNA_pol_sf"/>
</dbReference>
<dbReference type="GO" id="GO:0000166">
    <property type="term" value="F:nucleotide binding"/>
    <property type="evidence" value="ECO:0007669"/>
    <property type="project" value="UniProtKB-KW"/>
</dbReference>
<feature type="domain" description="RdRp catalytic" evidence="5">
    <location>
        <begin position="189"/>
        <end position="308"/>
    </location>
</feature>
<evidence type="ECO:0000313" key="6">
    <source>
        <dbReference type="EMBL" id="QDH87438.1"/>
    </source>
</evidence>
<dbReference type="GO" id="GO:0003968">
    <property type="term" value="F:RNA-directed RNA polymerase activity"/>
    <property type="evidence" value="ECO:0007669"/>
    <property type="project" value="UniProtKB-KW"/>
</dbReference>
<evidence type="ECO:0000256" key="2">
    <source>
        <dbReference type="ARBA" id="ARBA00022695"/>
    </source>
</evidence>
<keyword evidence="4" id="KW-0547">Nucleotide-binding</keyword>
<protein>
    <recommendedName>
        <fullName evidence="4">RNA-directed RNA polymerase</fullName>
        <ecNumber evidence="4">2.7.7.48</ecNumber>
    </recommendedName>
</protein>
<dbReference type="GO" id="GO:0003723">
    <property type="term" value="F:RNA binding"/>
    <property type="evidence" value="ECO:0007669"/>
    <property type="project" value="InterPro"/>
</dbReference>